<protein>
    <submittedName>
        <fullName evidence="4">Serine/threonine-protein kinase</fullName>
    </submittedName>
</protein>
<evidence type="ECO:0000313" key="5">
    <source>
        <dbReference type="Proteomes" id="UP001418796"/>
    </source>
</evidence>
<dbReference type="PROSITE" id="PS50011">
    <property type="entry name" value="PROTEIN_KINASE_DOM"/>
    <property type="match status" value="1"/>
</dbReference>
<keyword evidence="1" id="KW-0547">Nucleotide-binding</keyword>
<dbReference type="InterPro" id="IPR011009">
    <property type="entry name" value="Kinase-like_dom_sf"/>
</dbReference>
<evidence type="ECO:0000256" key="2">
    <source>
        <dbReference type="SAM" id="Phobius"/>
    </source>
</evidence>
<keyword evidence="2" id="KW-1133">Transmembrane helix</keyword>
<keyword evidence="5" id="KW-1185">Reference proteome</keyword>
<dbReference type="PANTHER" id="PTHR44167:SF24">
    <property type="entry name" value="SERINE_THREONINE-PROTEIN KINASE CHK2"/>
    <property type="match status" value="1"/>
</dbReference>
<dbReference type="PROSITE" id="PS00107">
    <property type="entry name" value="PROTEIN_KINASE_ATP"/>
    <property type="match status" value="1"/>
</dbReference>
<proteinExistence type="predicted"/>
<accession>A0ABU9VCV1</accession>
<dbReference type="Proteomes" id="UP001418796">
    <property type="component" value="Unassembled WGS sequence"/>
</dbReference>
<keyword evidence="1" id="KW-0067">ATP-binding</keyword>
<keyword evidence="2" id="KW-0472">Membrane</keyword>
<dbReference type="InterPro" id="IPR017441">
    <property type="entry name" value="Protein_kinase_ATP_BS"/>
</dbReference>
<dbReference type="SMART" id="SM00220">
    <property type="entry name" value="S_TKc"/>
    <property type="match status" value="1"/>
</dbReference>
<dbReference type="Pfam" id="PF00069">
    <property type="entry name" value="Pkinase"/>
    <property type="match status" value="1"/>
</dbReference>
<feature type="binding site" evidence="1">
    <location>
        <position position="55"/>
    </location>
    <ligand>
        <name>ATP</name>
        <dbReference type="ChEBI" id="CHEBI:30616"/>
    </ligand>
</feature>
<gene>
    <name evidence="4" type="ORF">MKY91_00520</name>
</gene>
<dbReference type="InterPro" id="IPR000719">
    <property type="entry name" value="Prot_kinase_dom"/>
</dbReference>
<dbReference type="PANTHER" id="PTHR44167">
    <property type="entry name" value="OVARIAN-SPECIFIC SERINE/THREONINE-PROTEIN KINASE LOK-RELATED"/>
    <property type="match status" value="1"/>
</dbReference>
<feature type="domain" description="Protein kinase" evidence="3">
    <location>
        <begin position="28"/>
        <end position="317"/>
    </location>
</feature>
<organism evidence="4 5">
    <name type="scientific">Alkalicoccobacillus gibsonii</name>
    <dbReference type="NCBI Taxonomy" id="79881"/>
    <lineage>
        <taxon>Bacteria</taxon>
        <taxon>Bacillati</taxon>
        <taxon>Bacillota</taxon>
        <taxon>Bacilli</taxon>
        <taxon>Bacillales</taxon>
        <taxon>Bacillaceae</taxon>
        <taxon>Alkalicoccobacillus</taxon>
    </lineage>
</organism>
<dbReference type="GO" id="GO:0016301">
    <property type="term" value="F:kinase activity"/>
    <property type="evidence" value="ECO:0007669"/>
    <property type="project" value="UniProtKB-KW"/>
</dbReference>
<dbReference type="RefSeq" id="WP_343128908.1">
    <property type="nucleotide sequence ID" value="NZ_JBCITK010000001.1"/>
</dbReference>
<evidence type="ECO:0000259" key="3">
    <source>
        <dbReference type="PROSITE" id="PS50011"/>
    </source>
</evidence>
<keyword evidence="2" id="KW-0812">Transmembrane</keyword>
<dbReference type="SUPFAM" id="SSF56112">
    <property type="entry name" value="Protein kinase-like (PK-like)"/>
    <property type="match status" value="1"/>
</dbReference>
<sequence length="317" mass="35572">MRNSYSTKSPIKFASGARFLGKWNKKQYTVIRTLGEGATGTVYLTQSTDGLVAFKVGIDSMAITNEVNVLRQFSKRTGVVLGPKLMDVDDVQYNGAIYSFYAMEYVKGEALITFMNGKGSEWLGLMILQLLGDLENLHKEGWVFGDLKPDNLLVTGPPSRVRWLDVGGTTLLGRSIKEYTEFFDRGYWTLGTRKAEPSYDLFSVAMIMINCAYPKRFDKKSGSPLQQLKASIHGQPLLRPYESILVKALTGHYNQAGFMKRDMTNAMQRVAASDYTGTPKRNRANKQKKKRGFKVELALSATLLFIGCLLYIFILTM</sequence>
<dbReference type="EMBL" id="JBCITK010000001">
    <property type="protein sequence ID" value="MEN0641664.1"/>
    <property type="molecule type" value="Genomic_DNA"/>
</dbReference>
<comment type="caution">
    <text evidence="4">The sequence shown here is derived from an EMBL/GenBank/DDBJ whole genome shotgun (WGS) entry which is preliminary data.</text>
</comment>
<keyword evidence="4" id="KW-0418">Kinase</keyword>
<dbReference type="Gene3D" id="1.10.510.10">
    <property type="entry name" value="Transferase(Phosphotransferase) domain 1"/>
    <property type="match status" value="1"/>
</dbReference>
<evidence type="ECO:0000313" key="4">
    <source>
        <dbReference type="EMBL" id="MEN0641664.1"/>
    </source>
</evidence>
<reference evidence="4 5" key="1">
    <citation type="submission" date="2024-03" db="EMBL/GenBank/DDBJ databases">
        <title>Bacilli Hybrid Assemblies.</title>
        <authorList>
            <person name="Kovac J."/>
        </authorList>
    </citation>
    <scope>NUCLEOTIDE SEQUENCE [LARGE SCALE GENOMIC DNA]</scope>
    <source>
        <strain evidence="4 5">FSL R7-0666</strain>
    </source>
</reference>
<keyword evidence="4" id="KW-0808">Transferase</keyword>
<name>A0ABU9VCV1_9BACI</name>
<evidence type="ECO:0000256" key="1">
    <source>
        <dbReference type="PROSITE-ProRule" id="PRU10141"/>
    </source>
</evidence>
<feature type="transmembrane region" description="Helical" evidence="2">
    <location>
        <begin position="295"/>
        <end position="314"/>
    </location>
</feature>